<proteinExistence type="predicted"/>
<evidence type="ECO:0000313" key="1">
    <source>
        <dbReference type="EMBL" id="QUC67682.1"/>
    </source>
</evidence>
<dbReference type="EMBL" id="CP068393">
    <property type="protein sequence ID" value="QUC67682.1"/>
    <property type="molecule type" value="Genomic_DNA"/>
</dbReference>
<gene>
    <name evidence="1" type="ORF">JYE49_02970</name>
</gene>
<keyword evidence="2" id="KW-1185">Reference proteome</keyword>
<organism evidence="1 2">
    <name type="scientific">Aristaeella hokkaidonensis</name>
    <dbReference type="NCBI Taxonomy" id="3046382"/>
    <lineage>
        <taxon>Bacteria</taxon>
        <taxon>Bacillati</taxon>
        <taxon>Bacillota</taxon>
        <taxon>Clostridia</taxon>
        <taxon>Eubacteriales</taxon>
        <taxon>Aristaeellaceae</taxon>
        <taxon>Aristaeella</taxon>
    </lineage>
</organism>
<name>A0AC61MXU1_9FIRM</name>
<sequence length="706" mass="73722">MKKWIALLLSLVMIMSVMNIAVAQEPLTATVAGFGGDVTVTVEVDGEGKIVSIAADGSTQTPDVGGKAANDLNEGVLAGLAGTELAELDAAGIEGITGATVTSEAIKTALEMIKAEATGAEAAPVQDGTYTVTVPAYSVTEQMTLNITFEGGKLTKIETVTAGNTPVIFATVEENLYPRLIENQSLETDVITGATVASGAVKQAVEKAIEMAGGSVADWHKPVAKSDAVVELNDYDVIVVGLGGAGMTAYLSAAESGATVFGIEKAAKVGGNSTNTSGPMAINPPSRVEANGGQIVPPEELLADWAEYTTIDGQQDAKLDVVEMFINNSGETLDWMEKYSFQFGDEMKAFFHPAGWKVWTSYAGKDGKTKDEAYVEAMEAAKAMNEKNDYKLELTATELLVEDGKVAGVKAVAADGTTYLVHGKSVILATGGFIGDEELSNEYIHGVWRTEAMTQCDGAGIKMAQNAVNANLYNLDVVPVSHIAQVYNIVRNDDLTADQKAILTSLALDKAYPVVGEDGVKVNDKIGMFFAFDVWAAGPTYYVIYSENEMNGFKENGLAAANTPMFLAQGGTVEAGVPVADLDQILSVGEAYGDVFKADSLAALADQLGLEKLTENVEDQGGAYYAIKGASYVYSTCGGVEVDTNLNVVDVDGNPVSGLYAVGNDSLGVLLASEKAYVTYGGAAAGWALTSGRLAGAYATAYAKGE</sequence>
<evidence type="ECO:0000313" key="2">
    <source>
        <dbReference type="Proteomes" id="UP000682782"/>
    </source>
</evidence>
<protein>
    <submittedName>
        <fullName evidence="1">FAD-binding protein</fullName>
    </submittedName>
</protein>
<reference evidence="1" key="1">
    <citation type="submission" date="2021-01" db="EMBL/GenBank/DDBJ databases">
        <title>Complete genome sequence of Clostridiales bacterium R-7.</title>
        <authorList>
            <person name="Mahoney-Kurpe S.C."/>
            <person name="Palevich N."/>
            <person name="Koike S."/>
            <person name="Moon C.D."/>
            <person name="Attwood G.T."/>
        </authorList>
    </citation>
    <scope>NUCLEOTIDE SEQUENCE</scope>
    <source>
        <strain evidence="1">R-7</strain>
    </source>
</reference>
<dbReference type="Proteomes" id="UP000682782">
    <property type="component" value="Chromosome"/>
</dbReference>
<accession>A0AC61MXU1</accession>